<dbReference type="InterPro" id="IPR042241">
    <property type="entry name" value="GCP_C_sf"/>
</dbReference>
<dbReference type="Proteomes" id="UP000186804">
    <property type="component" value="Unassembled WGS sequence"/>
</dbReference>
<evidence type="ECO:0000256" key="1">
    <source>
        <dbReference type="ARBA" id="ARBA00004245"/>
    </source>
</evidence>
<dbReference type="GO" id="GO:0051011">
    <property type="term" value="F:microtubule minus-end binding"/>
    <property type="evidence" value="ECO:0007669"/>
    <property type="project" value="TreeGrafter"/>
</dbReference>
<evidence type="ECO:0000256" key="5">
    <source>
        <dbReference type="ARBA" id="ARBA00023212"/>
    </source>
</evidence>
<keyword evidence="9" id="KW-1185">Reference proteome</keyword>
<gene>
    <name evidence="8" type="ORF">cand_019810</name>
</gene>
<comment type="similarity">
    <text evidence="2">Belongs to the TUBGCP family.</text>
</comment>
<dbReference type="GO" id="GO:0043015">
    <property type="term" value="F:gamma-tubulin binding"/>
    <property type="evidence" value="ECO:0007669"/>
    <property type="project" value="InterPro"/>
</dbReference>
<feature type="domain" description="Gamma tubulin complex component protein N-terminal" evidence="7">
    <location>
        <begin position="491"/>
        <end position="778"/>
    </location>
</feature>
<evidence type="ECO:0000256" key="3">
    <source>
        <dbReference type="ARBA" id="ARBA00022490"/>
    </source>
</evidence>
<dbReference type="PANTHER" id="PTHR19302:SF13">
    <property type="entry name" value="GAMMA-TUBULIN COMPLEX COMPONENT 2"/>
    <property type="match status" value="1"/>
</dbReference>
<dbReference type="InterPro" id="IPR007259">
    <property type="entry name" value="GCP"/>
</dbReference>
<comment type="caution">
    <text evidence="8">The sequence shown here is derived from an EMBL/GenBank/DDBJ whole genome shotgun (WGS) entry which is preliminary data.</text>
</comment>
<proteinExistence type="inferred from homology"/>
<comment type="subcellular location">
    <subcellularLocation>
        <location evidence="1">Cytoplasm</location>
        <location evidence="1">Cytoskeleton</location>
    </subcellularLocation>
</comment>
<feature type="domain" description="Gamma tubulin complex component C-terminal" evidence="6">
    <location>
        <begin position="892"/>
        <end position="1190"/>
    </location>
</feature>
<dbReference type="RefSeq" id="XP_067069117.1">
    <property type="nucleotide sequence ID" value="XM_067212211.1"/>
</dbReference>
<dbReference type="Pfam" id="PF17681">
    <property type="entry name" value="GCP_N_terminal"/>
    <property type="match status" value="1"/>
</dbReference>
<keyword evidence="4" id="KW-0493">Microtubule</keyword>
<dbReference type="InterPro" id="IPR041470">
    <property type="entry name" value="GCP_N"/>
</dbReference>
<evidence type="ECO:0000256" key="2">
    <source>
        <dbReference type="ARBA" id="ARBA00010337"/>
    </source>
</evidence>
<evidence type="ECO:0000313" key="8">
    <source>
        <dbReference type="EMBL" id="OII77271.1"/>
    </source>
</evidence>
<dbReference type="GeneID" id="92366165"/>
<dbReference type="GO" id="GO:0000930">
    <property type="term" value="C:gamma-tubulin complex"/>
    <property type="evidence" value="ECO:0007669"/>
    <property type="project" value="TreeGrafter"/>
</dbReference>
<dbReference type="Pfam" id="PF04130">
    <property type="entry name" value="GCP_C_terminal"/>
    <property type="match status" value="1"/>
</dbReference>
<reference evidence="8 9" key="1">
    <citation type="submission" date="2016-10" db="EMBL/GenBank/DDBJ databases">
        <title>Reductive evolution of mitochondrial metabolism and differential evolution of invasion-related proteins in Cryptosporidium.</title>
        <authorList>
            <person name="Liu S."/>
            <person name="Roellig D.M."/>
            <person name="Guo Y."/>
            <person name="Li N."/>
            <person name="Frace M.A."/>
            <person name="Tang K."/>
            <person name="Zhang L."/>
            <person name="Feng Y."/>
            <person name="Xiao L."/>
        </authorList>
    </citation>
    <scope>NUCLEOTIDE SEQUENCE [LARGE SCALE GENOMIC DNA]</scope>
    <source>
        <strain evidence="8">30847</strain>
    </source>
</reference>
<dbReference type="GO" id="GO:0005874">
    <property type="term" value="C:microtubule"/>
    <property type="evidence" value="ECO:0007669"/>
    <property type="project" value="UniProtKB-KW"/>
</dbReference>
<dbReference type="GO" id="GO:0000922">
    <property type="term" value="C:spindle pole"/>
    <property type="evidence" value="ECO:0007669"/>
    <property type="project" value="InterPro"/>
</dbReference>
<dbReference type="EMBL" id="LRBS01000043">
    <property type="protein sequence ID" value="OII77271.1"/>
    <property type="molecule type" value="Genomic_DNA"/>
</dbReference>
<dbReference type="GO" id="GO:0000278">
    <property type="term" value="P:mitotic cell cycle"/>
    <property type="evidence" value="ECO:0007669"/>
    <property type="project" value="TreeGrafter"/>
</dbReference>
<dbReference type="OrthoDB" id="2192946at2759"/>
<dbReference type="AlphaFoldDB" id="A0A1J4MT76"/>
<dbReference type="VEuPathDB" id="CryptoDB:cand_019810"/>
<keyword evidence="3" id="KW-0963">Cytoplasm</keyword>
<name>A0A1J4MT76_9CRYT</name>
<dbReference type="GO" id="GO:0031122">
    <property type="term" value="P:cytoplasmic microtubule organization"/>
    <property type="evidence" value="ECO:0007669"/>
    <property type="project" value="TreeGrafter"/>
</dbReference>
<dbReference type="InterPro" id="IPR040457">
    <property type="entry name" value="GCP_C"/>
</dbReference>
<protein>
    <submittedName>
        <fullName evidence="8">SPC97 SPC98 family protein</fullName>
    </submittedName>
</protein>
<dbReference type="GO" id="GO:0051321">
    <property type="term" value="P:meiotic cell cycle"/>
    <property type="evidence" value="ECO:0007669"/>
    <property type="project" value="TreeGrafter"/>
</dbReference>
<dbReference type="PANTHER" id="PTHR19302">
    <property type="entry name" value="GAMMA TUBULIN COMPLEX PROTEIN"/>
    <property type="match status" value="1"/>
</dbReference>
<evidence type="ECO:0000259" key="6">
    <source>
        <dbReference type="Pfam" id="PF04130"/>
    </source>
</evidence>
<evidence type="ECO:0000256" key="4">
    <source>
        <dbReference type="ARBA" id="ARBA00022701"/>
    </source>
</evidence>
<sequence>MNSIYSMAEGVLTTVNDIYVKYQDKVAFRVCNDMCEYLSITEYIDSDNIGSLRLGVSNNHPYERILDGCKVRSTNFPCLSLSSSFYIVSKEDLIGTSLSTPPKYVQSGDIIYLCTKIKNELVAIGYKSHNSSFTITKVDELFSMMINTNIKPRILTPYEWQLERVPIFHECILAENMDTSNIPNTNTLKYSDTLIIRWVANGELLSLLTTYCSSSLTSHKTLQLGGLIPYNRSCYWMVLECSCASQQIFPNWYKLKHILKSKCQPLGKNIFSPGIVSFCFLEMDSIKNLPNSSLIDLYPCFKLSRILVRKSTLVSDTPAGWDNILGHPQNSACNSYNSISSFDPTKITSPNCIGGYVFNHAIAELDRKTTSTLPIKPLSSFTPKVQEQLLLEDILNSFMGLEGIYIKATEHIFFPSDNFTGHSYERYLPETIFIISNKSKDVNLMSNDICVSLRISLSTFVFHIVDDPENNPLNIEKLQEQSLDLKSSMNLSSNIFGIKVDDSTSKITNMSDPMAYPLTYRILQLSALYRRILQYLNIHEGNNQFGIISQTLCSTFREFLKQFTLRVSQLETTVRQGQVTLQSMWNQIQHAMTTFNVLDLIAIQSLGKKGGHIIDVIVNIIENHLHGEILSLKIAKFLLQQVCEPWIKYFLYPWLSSGSVIDYYGEFSYKSNKEHDQIFKENKSVFGLAKLITEQLPTLVFPVKTEIKYIGKVQQILRSHEPLTEINSNNLKVIDILNVLNIYSMESDLLMHLASGIEDLSFVNLHHFIQNLYKSSKTLLYQFSKENYNIWKYLNYFSDLFFCYNDQFIQEFIDSTGLDILGGGLSGKSSFVHACKAWNDTIVKYYRIDDQSDTNGSLDFVCSFSELLLPESIKEVNLLIEDECIDFSSEEIDLYIDFFNNNKHDENTSKAHLPISYEAFKHFTLEFRPKLKLMLLFWPKKIIRKYQIIFRLILQIKYILSLLNNVWIIHQTISPLWEYIKGNGLTRYLFFYHDAKKSYFLRQRMLILMNGILQFIMYDAIQPLWNSLLSKKDSITSIEQFVSCQDDMLDNILKRCFCTNGIIHSFYKLLSICHLYCRHSILFNKYGVDKLAAKTVGQENYLQNETTGNFHEVTINRDKFSQSYKNGRFSFDRSHLEKLIMDSSFQSIVEKFNLNFEKLAKAFFELTQSYRNPDHWFYELILKSDLNNFYQSSNKSNILSYPVEMSDYEEVNENLHTILD</sequence>
<dbReference type="GO" id="GO:0051225">
    <property type="term" value="P:spindle assembly"/>
    <property type="evidence" value="ECO:0007669"/>
    <property type="project" value="TreeGrafter"/>
</dbReference>
<accession>A0A1J4MT76</accession>
<evidence type="ECO:0000313" key="9">
    <source>
        <dbReference type="Proteomes" id="UP000186804"/>
    </source>
</evidence>
<organism evidence="8 9">
    <name type="scientific">Cryptosporidium andersoni</name>
    <dbReference type="NCBI Taxonomy" id="117008"/>
    <lineage>
        <taxon>Eukaryota</taxon>
        <taxon>Sar</taxon>
        <taxon>Alveolata</taxon>
        <taxon>Apicomplexa</taxon>
        <taxon>Conoidasida</taxon>
        <taxon>Coccidia</taxon>
        <taxon>Eucoccidiorida</taxon>
        <taxon>Eimeriorina</taxon>
        <taxon>Cryptosporidiidae</taxon>
        <taxon>Cryptosporidium</taxon>
    </lineage>
</organism>
<dbReference type="GO" id="GO:0007020">
    <property type="term" value="P:microtubule nucleation"/>
    <property type="evidence" value="ECO:0007669"/>
    <property type="project" value="InterPro"/>
</dbReference>
<keyword evidence="5" id="KW-0206">Cytoskeleton</keyword>
<evidence type="ECO:0000259" key="7">
    <source>
        <dbReference type="Pfam" id="PF17681"/>
    </source>
</evidence>
<dbReference type="Gene3D" id="1.20.120.1900">
    <property type="entry name" value="Gamma-tubulin complex, C-terminal domain"/>
    <property type="match status" value="1"/>
</dbReference>